<dbReference type="PANTHER" id="PTHR48054:SF47">
    <property type="entry name" value="OS06G0179800 PROTEIN"/>
    <property type="match status" value="1"/>
</dbReference>
<dbReference type="InterPro" id="IPR052592">
    <property type="entry name" value="LRR-RLK"/>
</dbReference>
<evidence type="ECO:0000259" key="8">
    <source>
        <dbReference type="Pfam" id="PF23598"/>
    </source>
</evidence>
<dbReference type="SUPFAM" id="SSF52058">
    <property type="entry name" value="L domain-like"/>
    <property type="match status" value="1"/>
</dbReference>
<dbReference type="InterPro" id="IPR032675">
    <property type="entry name" value="LRR_dom_sf"/>
</dbReference>
<evidence type="ECO:0000256" key="3">
    <source>
        <dbReference type="ARBA" id="ARBA00022614"/>
    </source>
</evidence>
<comment type="subcellular location">
    <subcellularLocation>
        <location evidence="1">Cell membrane</location>
    </subcellularLocation>
</comment>
<keyword evidence="3" id="KW-0433">Leucine-rich repeat</keyword>
<dbReference type="Proteomes" id="UP000193642">
    <property type="component" value="Unassembled WGS sequence"/>
</dbReference>
<dbReference type="InterPro" id="IPR055414">
    <property type="entry name" value="LRR_R13L4/SHOC2-like"/>
</dbReference>
<reference evidence="9 10" key="1">
    <citation type="submission" date="2016-07" db="EMBL/GenBank/DDBJ databases">
        <title>Pervasive Adenine N6-methylation of Active Genes in Fungi.</title>
        <authorList>
            <consortium name="DOE Joint Genome Institute"/>
            <person name="Mondo S.J."/>
            <person name="Dannebaum R.O."/>
            <person name="Kuo R.C."/>
            <person name="Labutti K."/>
            <person name="Haridas S."/>
            <person name="Kuo A."/>
            <person name="Salamov A."/>
            <person name="Ahrendt S.R."/>
            <person name="Lipzen A."/>
            <person name="Sullivan W."/>
            <person name="Andreopoulos W.B."/>
            <person name="Clum A."/>
            <person name="Lindquist E."/>
            <person name="Daum C."/>
            <person name="Ramamoorthy G.K."/>
            <person name="Gryganskyi A."/>
            <person name="Culley D."/>
            <person name="Magnuson J.K."/>
            <person name="James T.Y."/>
            <person name="O'Malley M.A."/>
            <person name="Stajich J.E."/>
            <person name="Spatafora J.W."/>
            <person name="Visel A."/>
            <person name="Grigoriev I.V."/>
        </authorList>
    </citation>
    <scope>NUCLEOTIDE SEQUENCE [LARGE SCALE GENOMIC DNA]</scope>
    <source>
        <strain evidence="9 10">JEL800</strain>
    </source>
</reference>
<proteinExistence type="predicted"/>
<accession>A0A1Y2B7U0</accession>
<evidence type="ECO:0000256" key="1">
    <source>
        <dbReference type="ARBA" id="ARBA00004236"/>
    </source>
</evidence>
<name>A0A1Y2B7U0_9FUNG</name>
<keyword evidence="5" id="KW-0677">Repeat</keyword>
<evidence type="ECO:0000256" key="2">
    <source>
        <dbReference type="ARBA" id="ARBA00022475"/>
    </source>
</evidence>
<feature type="domain" description="F-box" evidence="7">
    <location>
        <begin position="83"/>
        <end position="119"/>
    </location>
</feature>
<dbReference type="EMBL" id="MCGO01000080">
    <property type="protein sequence ID" value="ORY30893.1"/>
    <property type="molecule type" value="Genomic_DNA"/>
</dbReference>
<evidence type="ECO:0000256" key="4">
    <source>
        <dbReference type="ARBA" id="ARBA00022729"/>
    </source>
</evidence>
<evidence type="ECO:0000259" key="7">
    <source>
        <dbReference type="Pfam" id="PF00646"/>
    </source>
</evidence>
<organism evidence="9 10">
    <name type="scientific">Rhizoclosmatium globosum</name>
    <dbReference type="NCBI Taxonomy" id="329046"/>
    <lineage>
        <taxon>Eukaryota</taxon>
        <taxon>Fungi</taxon>
        <taxon>Fungi incertae sedis</taxon>
        <taxon>Chytridiomycota</taxon>
        <taxon>Chytridiomycota incertae sedis</taxon>
        <taxon>Chytridiomycetes</taxon>
        <taxon>Chytridiales</taxon>
        <taxon>Chytriomycetaceae</taxon>
        <taxon>Rhizoclosmatium</taxon>
    </lineage>
</organism>
<dbReference type="GO" id="GO:0005886">
    <property type="term" value="C:plasma membrane"/>
    <property type="evidence" value="ECO:0007669"/>
    <property type="project" value="UniProtKB-SubCell"/>
</dbReference>
<dbReference type="Pfam" id="PF23598">
    <property type="entry name" value="LRR_14"/>
    <property type="match status" value="1"/>
</dbReference>
<keyword evidence="4" id="KW-0732">Signal</keyword>
<dbReference type="Gene3D" id="3.80.10.10">
    <property type="entry name" value="Ribonuclease Inhibitor"/>
    <property type="match status" value="1"/>
</dbReference>
<dbReference type="AlphaFoldDB" id="A0A1Y2B7U0"/>
<dbReference type="InterPro" id="IPR001810">
    <property type="entry name" value="F-box_dom"/>
</dbReference>
<dbReference type="SUPFAM" id="SSF81383">
    <property type="entry name" value="F-box domain"/>
    <property type="match status" value="1"/>
</dbReference>
<dbReference type="Pfam" id="PF00646">
    <property type="entry name" value="F-box"/>
    <property type="match status" value="1"/>
</dbReference>
<sequence>MLTEVSNPENCCEYCCCDDNVNDDGDESHSWEVVTCCVFGVFLLCELERGLKLDYSMDTRASLTTRGNNNPQQTATPENAQYLPDDLILLILSWLSPFPVLQYSSLSSSLHSRIKSHSFATLNLSRAIPRIERGKTDSNVPRFYDRFFFTASPAYQNAYCDSHLQPLKKIQWLDFKVSRPIPNAISCLVGLETLCLNRCGLIGCIPDSIGELKALKCLDLRWNLLEGSIPARIGEMEELRELWLLQNRLTGVIPREIGMLKRLRVLALGHNLLEGEIPEEFSELDGLVHFSVEVIHSVEKYHQEC</sequence>
<feature type="domain" description="Disease resistance R13L4/SHOC-2-like LRR" evidence="8">
    <location>
        <begin position="163"/>
        <end position="269"/>
    </location>
</feature>
<protein>
    <submittedName>
        <fullName evidence="9">L domain-like protein</fullName>
    </submittedName>
</protein>
<gene>
    <name evidence="9" type="ORF">BCR33DRAFT_562458</name>
</gene>
<comment type="caution">
    <text evidence="9">The sequence shown here is derived from an EMBL/GenBank/DDBJ whole genome shotgun (WGS) entry which is preliminary data.</text>
</comment>
<dbReference type="OrthoDB" id="2021138at2759"/>
<dbReference type="FunFam" id="3.80.10.10:FF:000299">
    <property type="entry name" value="Piriformospora indica-insensitive protein 2"/>
    <property type="match status" value="1"/>
</dbReference>
<evidence type="ECO:0000256" key="5">
    <source>
        <dbReference type="ARBA" id="ARBA00022737"/>
    </source>
</evidence>
<dbReference type="InterPro" id="IPR036047">
    <property type="entry name" value="F-box-like_dom_sf"/>
</dbReference>
<keyword evidence="10" id="KW-1185">Reference proteome</keyword>
<evidence type="ECO:0000313" key="10">
    <source>
        <dbReference type="Proteomes" id="UP000193642"/>
    </source>
</evidence>
<keyword evidence="6" id="KW-0472">Membrane</keyword>
<evidence type="ECO:0000313" key="9">
    <source>
        <dbReference type="EMBL" id="ORY30893.1"/>
    </source>
</evidence>
<dbReference type="PANTHER" id="PTHR48054">
    <property type="entry name" value="RECEPTOR KINASE-LIKE PROTEIN XA21"/>
    <property type="match status" value="1"/>
</dbReference>
<evidence type="ECO:0000256" key="6">
    <source>
        <dbReference type="ARBA" id="ARBA00023136"/>
    </source>
</evidence>
<keyword evidence="2" id="KW-1003">Cell membrane</keyword>